<protein>
    <submittedName>
        <fullName evidence="3">DUF349 domain-containing protein</fullName>
    </submittedName>
</protein>
<evidence type="ECO:0000313" key="4">
    <source>
        <dbReference type="Proteomes" id="UP000787625"/>
    </source>
</evidence>
<accession>A0A9D2UJI0</accession>
<sequence>MESENLIEQTTSNEAPEKKVYTKPEILARLEELAKEPEKIERQEVEHLKQAYYRLNKNEVEEAYNAFVAGGGAEEDFKPAPDPTEQQFRQLMTTIKEERNRLNTELEKQKEENLQKKTAIINRIKELTEAEDVNKAYTEFKQLREEWNSITLVPAAKSNELWKTYQHYVEQFYDLLKINNELRSYDFKKNLEAKQALCEAAERLTTEPDVVTAFRQLQNLHQEYRETGPVAPELRDEVWNRFKDASTIVNKRYQQHFEEIKEREQKALDEKTVICEIAESINASEINTYAEWDAKTAEVLALQAKWKTIGFAPQKMNQKIYDRFREACNTFFNNKGEFYKKIKGQMAENLAKKIELCEKAEALKDSTDWKTTTEALTALQKEWKTIGPVARKQSDAVWKRFNAACDYFFEQRKANNKSQFDVERTNLKAKKAIIEEINSIPEDTDPEEAIDKIKELQQRWNETGHVPYKDKDKLYKQYREVTDKWYDLLRKDISDRRLASFKNNLAANKDGGNTNRERDRLVRQREALRNELKTYENNLNFLNFTSGNGNSLLAEINRKVEKLKSDIQLIEDKIKAIDDIDAQQA</sequence>
<evidence type="ECO:0000313" key="3">
    <source>
        <dbReference type="EMBL" id="HJD53593.1"/>
    </source>
</evidence>
<dbReference type="AlphaFoldDB" id="A0A9D2UJI0"/>
<comment type="caution">
    <text evidence="3">The sequence shown here is derived from an EMBL/GenBank/DDBJ whole genome shotgun (WGS) entry which is preliminary data.</text>
</comment>
<feature type="compositionally biased region" description="Polar residues" evidence="2">
    <location>
        <begin position="1"/>
        <end position="14"/>
    </location>
</feature>
<organism evidence="3 4">
    <name type="scientific">Candidatus Avibacteroides avistercoris</name>
    <dbReference type="NCBI Taxonomy" id="2840690"/>
    <lineage>
        <taxon>Bacteria</taxon>
        <taxon>Pseudomonadati</taxon>
        <taxon>Bacteroidota</taxon>
        <taxon>Bacteroidia</taxon>
        <taxon>Bacteroidales</taxon>
        <taxon>Bacteroidaceae</taxon>
        <taxon>Bacteroidaceae incertae sedis</taxon>
        <taxon>Candidatus Avibacteroides</taxon>
    </lineage>
</organism>
<dbReference type="EMBL" id="DWUP01000181">
    <property type="protein sequence ID" value="HJD53593.1"/>
    <property type="molecule type" value="Genomic_DNA"/>
</dbReference>
<proteinExistence type="predicted"/>
<dbReference type="InterPro" id="IPR007139">
    <property type="entry name" value="DUF349"/>
</dbReference>
<dbReference type="Proteomes" id="UP000787625">
    <property type="component" value="Unassembled WGS sequence"/>
</dbReference>
<reference evidence="3" key="2">
    <citation type="submission" date="2021-04" db="EMBL/GenBank/DDBJ databases">
        <authorList>
            <person name="Gilroy R."/>
        </authorList>
    </citation>
    <scope>NUCLEOTIDE SEQUENCE</scope>
    <source>
        <strain evidence="3">MalCec1-1739</strain>
    </source>
</reference>
<reference evidence="3" key="1">
    <citation type="journal article" date="2021" name="PeerJ">
        <title>Extensive microbial diversity within the chicken gut microbiome revealed by metagenomics and culture.</title>
        <authorList>
            <person name="Gilroy R."/>
            <person name="Ravi A."/>
            <person name="Getino M."/>
            <person name="Pursley I."/>
            <person name="Horton D.L."/>
            <person name="Alikhan N.F."/>
            <person name="Baker D."/>
            <person name="Gharbi K."/>
            <person name="Hall N."/>
            <person name="Watson M."/>
            <person name="Adriaenssens E.M."/>
            <person name="Foster-Nyarko E."/>
            <person name="Jarju S."/>
            <person name="Secka A."/>
            <person name="Antonio M."/>
            <person name="Oren A."/>
            <person name="Chaudhuri R.R."/>
            <person name="La Ragione R."/>
            <person name="Hildebrand F."/>
            <person name="Pallen M.J."/>
        </authorList>
    </citation>
    <scope>NUCLEOTIDE SEQUENCE</scope>
    <source>
        <strain evidence="3">MalCec1-1739</strain>
    </source>
</reference>
<evidence type="ECO:0000256" key="2">
    <source>
        <dbReference type="SAM" id="MobiDB-lite"/>
    </source>
</evidence>
<feature type="coiled-coil region" evidence="1">
    <location>
        <begin position="518"/>
        <end position="580"/>
    </location>
</feature>
<dbReference type="Pfam" id="PF03993">
    <property type="entry name" value="DUF349"/>
    <property type="match status" value="5"/>
</dbReference>
<evidence type="ECO:0000256" key="1">
    <source>
        <dbReference type="SAM" id="Coils"/>
    </source>
</evidence>
<gene>
    <name evidence="3" type="ORF">IAA93_07720</name>
</gene>
<name>A0A9D2UJI0_9BACT</name>
<keyword evidence="1" id="KW-0175">Coiled coil</keyword>
<feature type="coiled-coil region" evidence="1">
    <location>
        <begin position="92"/>
        <end position="119"/>
    </location>
</feature>
<feature type="region of interest" description="Disordered" evidence="2">
    <location>
        <begin position="1"/>
        <end position="20"/>
    </location>
</feature>